<dbReference type="Gene3D" id="3.30.70.240">
    <property type="match status" value="1"/>
</dbReference>
<sequence>MFADMYPSANGRPSMPPQVLAAAVVLQTLMSTQSMRCAGSAARSGTVVITATVPLTEVFGYATRLRSPTQGRGTFITRPAGNAQAP</sequence>
<dbReference type="EMBL" id="SMKP01000124">
    <property type="protein sequence ID" value="TDD15506.1"/>
    <property type="molecule type" value="Genomic_DNA"/>
</dbReference>
<organism evidence="2 3">
    <name type="scientific">Nonomuraea diastatica</name>
    <dbReference type="NCBI Taxonomy" id="1848329"/>
    <lineage>
        <taxon>Bacteria</taxon>
        <taxon>Bacillati</taxon>
        <taxon>Actinomycetota</taxon>
        <taxon>Actinomycetes</taxon>
        <taxon>Streptosporangiales</taxon>
        <taxon>Streptosporangiaceae</taxon>
        <taxon>Nonomuraea</taxon>
    </lineage>
</organism>
<evidence type="ECO:0000313" key="2">
    <source>
        <dbReference type="EMBL" id="TDD15506.1"/>
    </source>
</evidence>
<comment type="caution">
    <text evidence="2">The sequence shown here is derived from an EMBL/GenBank/DDBJ whole genome shotgun (WGS) entry which is preliminary data.</text>
</comment>
<dbReference type="InterPro" id="IPR035647">
    <property type="entry name" value="EFG_III/V"/>
</dbReference>
<dbReference type="SUPFAM" id="SSF54980">
    <property type="entry name" value="EF-G C-terminal domain-like"/>
    <property type="match status" value="1"/>
</dbReference>
<evidence type="ECO:0000259" key="1">
    <source>
        <dbReference type="SMART" id="SM00838"/>
    </source>
</evidence>
<name>A0A4V6PCY5_9ACTN</name>
<accession>A0A4V6PCY5</accession>
<proteinExistence type="predicted"/>
<dbReference type="Proteomes" id="UP000294543">
    <property type="component" value="Unassembled WGS sequence"/>
</dbReference>
<dbReference type="SMART" id="SM00838">
    <property type="entry name" value="EFG_C"/>
    <property type="match status" value="1"/>
</dbReference>
<dbReference type="OrthoDB" id="3313640at2"/>
<gene>
    <name evidence="2" type="ORF">E1294_34270</name>
</gene>
<dbReference type="Pfam" id="PF00679">
    <property type="entry name" value="EFG_C"/>
    <property type="match status" value="1"/>
</dbReference>
<keyword evidence="3" id="KW-1185">Reference proteome</keyword>
<feature type="domain" description="Elongation factor EFG" evidence="1">
    <location>
        <begin position="13"/>
        <end position="86"/>
    </location>
</feature>
<reference evidence="2 3" key="1">
    <citation type="submission" date="2019-03" db="EMBL/GenBank/DDBJ databases">
        <title>Draft genome sequences of novel Actinobacteria.</title>
        <authorList>
            <person name="Sahin N."/>
            <person name="Ay H."/>
            <person name="Saygin H."/>
        </authorList>
    </citation>
    <scope>NUCLEOTIDE SEQUENCE [LARGE SCALE GENOMIC DNA]</scope>
    <source>
        <strain evidence="2 3">KC712</strain>
    </source>
</reference>
<protein>
    <recommendedName>
        <fullName evidence="1">Elongation factor EFG domain-containing protein</fullName>
    </recommendedName>
</protein>
<evidence type="ECO:0000313" key="3">
    <source>
        <dbReference type="Proteomes" id="UP000294543"/>
    </source>
</evidence>
<dbReference type="InterPro" id="IPR000640">
    <property type="entry name" value="EFG_V-like"/>
</dbReference>
<dbReference type="AlphaFoldDB" id="A0A4V6PCY5"/>